<dbReference type="InterPro" id="IPR000644">
    <property type="entry name" value="CBS_dom"/>
</dbReference>
<dbReference type="SUPFAM" id="SSF54631">
    <property type="entry name" value="CBS-domain pair"/>
    <property type="match status" value="1"/>
</dbReference>
<dbReference type="InterPro" id="IPR005105">
    <property type="entry name" value="GlnD_Uridyltrans_N"/>
</dbReference>
<dbReference type="InterPro" id="IPR018490">
    <property type="entry name" value="cNMP-bd_dom_sf"/>
</dbReference>
<dbReference type="InterPro" id="IPR046342">
    <property type="entry name" value="CBS_dom_sf"/>
</dbReference>
<dbReference type="Gene3D" id="2.60.120.10">
    <property type="entry name" value="Jelly Rolls"/>
    <property type="match status" value="1"/>
</dbReference>
<name>A0ABY3MXU4_9GAMM</name>
<feature type="domain" description="CBS" evidence="3">
    <location>
        <begin position="165"/>
        <end position="221"/>
    </location>
</feature>
<dbReference type="InterPro" id="IPR014710">
    <property type="entry name" value="RmlC-like_jellyroll"/>
</dbReference>
<dbReference type="EMBL" id="PJAI02000008">
    <property type="protein sequence ID" value="TYK65827.1"/>
    <property type="molecule type" value="Genomic_DNA"/>
</dbReference>
<dbReference type="Pfam" id="PF03445">
    <property type="entry name" value="DUF294"/>
    <property type="match status" value="1"/>
</dbReference>
<keyword evidence="5" id="KW-1185">Reference proteome</keyword>
<evidence type="ECO:0000313" key="4">
    <source>
        <dbReference type="EMBL" id="TYK65827.1"/>
    </source>
</evidence>
<dbReference type="InterPro" id="IPR051257">
    <property type="entry name" value="Diverse_CBS-Domain"/>
</dbReference>
<evidence type="ECO:0000313" key="5">
    <source>
        <dbReference type="Proteomes" id="UP000815846"/>
    </source>
</evidence>
<dbReference type="PROSITE" id="PS51371">
    <property type="entry name" value="CBS"/>
    <property type="match status" value="2"/>
</dbReference>
<evidence type="ECO:0000256" key="1">
    <source>
        <dbReference type="ARBA" id="ARBA00023122"/>
    </source>
</evidence>
<sequence>MDPELSEISSFIHSIPPFDSLPKQVLSQLVRELSIHYVRKDDLFPPPTINEPRLYILRKGAMSCRSKDGELVSRLGESDLCDAFYHPLDLQSASAEPPLTVHVDEDCLLYSVQSSVLQEIGERLPSISDYFGQNSAQRLKTKMSQVNDEAILSSSLMNTAVSNFYQSPVAAIDLNETIQQTALQMTEQGYSCLVITEQNTPVGIVTDKDIRRRCVAQGLATSTPIRDIMTTDICSIDLHKNAYDALMMMTAKHVHHLPVTKSGHLVGMITVTDLINNEGHNAVNLSNVIHKANTVNELINVSKLLPKLQMRLAKLGSSADHVGKSISALTMAFTARLIEMAEVELGPPPVPFAWLAAGSQGRQEQLAHSDQDNALIISDSMQPEDDLWFAKLATFVSDGLANCGFIYCPGNIMATNPQWRQPQKIWHKYFADWVGIPNPQALLNSSVFFDLDTVYGEASLLREVRKQLLNKTKNNTQFIAHLSKNALNFRPPLGFFRDFVLKHSGKNKATLNLKHNGITPVIDLARIYALAEGIGAVNTRERIQQAAGTPSLSKESAENLIHAYEFLGMLRVKHQANQLLQGEKPDNYLSPKDISRLEREHLKDAFKVIKSLQDVKQSGY</sequence>
<reference evidence="4 5" key="1">
    <citation type="submission" date="2019-08" db="EMBL/GenBank/DDBJ databases">
        <title>Microbe sample from Colwellia echini.</title>
        <authorList>
            <person name="Christiansen L."/>
            <person name="Pathiraja D."/>
            <person name="Schultz-Johansen M."/>
            <person name="Choi I.-G."/>
            <person name="Stougaard P."/>
        </authorList>
    </citation>
    <scope>NUCLEOTIDE SEQUENCE [LARGE SCALE GENOMIC DNA]</scope>
    <source>
        <strain evidence="4 5">A3</strain>
    </source>
</reference>
<keyword evidence="1 2" id="KW-0129">CBS domain</keyword>
<dbReference type="CDD" id="cd05401">
    <property type="entry name" value="NT_GlnE_GlnD_like"/>
    <property type="match status" value="1"/>
</dbReference>
<dbReference type="SMART" id="SM00116">
    <property type="entry name" value="CBS"/>
    <property type="match status" value="2"/>
</dbReference>
<dbReference type="InterPro" id="IPR018821">
    <property type="entry name" value="DUF294_put_nucleoTrafse_sb-bd"/>
</dbReference>
<dbReference type="PANTHER" id="PTHR43080">
    <property type="entry name" value="CBS DOMAIN-CONTAINING PROTEIN CBSX3, MITOCHONDRIAL"/>
    <property type="match status" value="1"/>
</dbReference>
<dbReference type="PANTHER" id="PTHR43080:SF2">
    <property type="entry name" value="CBS DOMAIN-CONTAINING PROTEIN"/>
    <property type="match status" value="1"/>
</dbReference>
<dbReference type="Gene3D" id="3.10.580.10">
    <property type="entry name" value="CBS-domain"/>
    <property type="match status" value="1"/>
</dbReference>
<evidence type="ECO:0000256" key="2">
    <source>
        <dbReference type="PROSITE-ProRule" id="PRU00703"/>
    </source>
</evidence>
<gene>
    <name evidence="4" type="ORF">CWS31_008665</name>
</gene>
<organism evidence="4 5">
    <name type="scientific">Colwellia echini</name>
    <dbReference type="NCBI Taxonomy" id="1982103"/>
    <lineage>
        <taxon>Bacteria</taxon>
        <taxon>Pseudomonadati</taxon>
        <taxon>Pseudomonadota</taxon>
        <taxon>Gammaproteobacteria</taxon>
        <taxon>Alteromonadales</taxon>
        <taxon>Colwelliaceae</taxon>
        <taxon>Colwellia</taxon>
    </lineage>
</organism>
<dbReference type="Pfam" id="PF10335">
    <property type="entry name" value="DUF294_C"/>
    <property type="match status" value="1"/>
</dbReference>
<accession>A0ABY3MXU4</accession>
<proteinExistence type="predicted"/>
<comment type="caution">
    <text evidence="4">The sequence shown here is derived from an EMBL/GenBank/DDBJ whole genome shotgun (WGS) entry which is preliminary data.</text>
</comment>
<evidence type="ECO:0000259" key="3">
    <source>
        <dbReference type="PROSITE" id="PS51371"/>
    </source>
</evidence>
<dbReference type="Proteomes" id="UP000815846">
    <property type="component" value="Unassembled WGS sequence"/>
</dbReference>
<dbReference type="SUPFAM" id="SSF51206">
    <property type="entry name" value="cAMP-binding domain-like"/>
    <property type="match status" value="1"/>
</dbReference>
<protein>
    <submittedName>
        <fullName evidence="4">Cyclic nucleotide-binding/CBS domain-containing protein</fullName>
    </submittedName>
</protein>
<dbReference type="CDD" id="cd04587">
    <property type="entry name" value="CBS_pair_CAP-ED_NT_Pol-beta-like_DUF294_assoc"/>
    <property type="match status" value="1"/>
</dbReference>
<feature type="domain" description="CBS" evidence="3">
    <location>
        <begin position="229"/>
        <end position="285"/>
    </location>
</feature>
<dbReference type="Pfam" id="PF00571">
    <property type="entry name" value="CBS"/>
    <property type="match status" value="2"/>
</dbReference>